<reference evidence="7 8" key="1">
    <citation type="submission" date="2020-08" db="EMBL/GenBank/DDBJ databases">
        <title>Sequencing the genomes of 1000 actinobacteria strains.</title>
        <authorList>
            <person name="Klenk H.-P."/>
        </authorList>
    </citation>
    <scope>NUCLEOTIDE SEQUENCE [LARGE SCALE GENOMIC DNA]</scope>
    <source>
        <strain evidence="7 8">DSM 102030</strain>
    </source>
</reference>
<proteinExistence type="predicted"/>
<dbReference type="InterPro" id="IPR027417">
    <property type="entry name" value="P-loop_NTPase"/>
</dbReference>
<comment type="subcellular location">
    <subcellularLocation>
        <location evidence="1">Cell membrane</location>
        <topology evidence="1">Peripheral membrane protein</topology>
    </subcellularLocation>
</comment>
<evidence type="ECO:0000256" key="5">
    <source>
        <dbReference type="ARBA" id="ARBA00023251"/>
    </source>
</evidence>
<keyword evidence="2" id="KW-0813">Transport</keyword>
<dbReference type="Pfam" id="PF00005">
    <property type="entry name" value="ABC_tran"/>
    <property type="match status" value="1"/>
</dbReference>
<dbReference type="Proteomes" id="UP000523007">
    <property type="component" value="Unassembled WGS sequence"/>
</dbReference>
<dbReference type="Gene3D" id="3.40.50.300">
    <property type="entry name" value="P-loop containing nucleotide triphosphate hydrolases"/>
    <property type="match status" value="1"/>
</dbReference>
<dbReference type="AlphaFoldDB" id="A0A7W7W3M8"/>
<dbReference type="SMART" id="SM00382">
    <property type="entry name" value="AAA"/>
    <property type="match status" value="1"/>
</dbReference>
<sequence>MTAPVARLLDVSRSYGATVALDHVSLDIDPGLVLGLLGPNGAGKSTLINLVCGLRRPTSGQVELLGGSPQEAGRRKGLGLTPQQTGLPETLRVREVVDFVSRHYPAPLPAGELLERFGLTGLERRQTGSLSGGQQRRLAVSLAFLGQPRLVLLDEPTTGLDVSARRSVWDGIRTYTGQGGTILLTSHYMEEMEALSERIVVLNQGRVVADGTPEDVTAATSRQAISFHATEGPELAGVLRHERDGDRHLLYTEDTDQIIRDLVASGTAFSRLEIHRPSLEDAFLRIESEPAPSAHPAEVPR</sequence>
<evidence type="ECO:0000256" key="2">
    <source>
        <dbReference type="ARBA" id="ARBA00022448"/>
    </source>
</evidence>
<dbReference type="GO" id="GO:0046677">
    <property type="term" value="P:response to antibiotic"/>
    <property type="evidence" value="ECO:0007669"/>
    <property type="project" value="UniProtKB-KW"/>
</dbReference>
<dbReference type="InterPro" id="IPR017871">
    <property type="entry name" value="ABC_transporter-like_CS"/>
</dbReference>
<keyword evidence="3" id="KW-0547">Nucleotide-binding</keyword>
<dbReference type="GO" id="GO:0016887">
    <property type="term" value="F:ATP hydrolysis activity"/>
    <property type="evidence" value="ECO:0007669"/>
    <property type="project" value="InterPro"/>
</dbReference>
<protein>
    <submittedName>
        <fullName evidence="7">ABC-2 type transport system ATP-binding protein</fullName>
    </submittedName>
</protein>
<organism evidence="7 8">
    <name type="scientific">Lipingzhangella halophila</name>
    <dbReference type="NCBI Taxonomy" id="1783352"/>
    <lineage>
        <taxon>Bacteria</taxon>
        <taxon>Bacillati</taxon>
        <taxon>Actinomycetota</taxon>
        <taxon>Actinomycetes</taxon>
        <taxon>Streptosporangiales</taxon>
        <taxon>Nocardiopsidaceae</taxon>
        <taxon>Lipingzhangella</taxon>
    </lineage>
</organism>
<evidence type="ECO:0000256" key="1">
    <source>
        <dbReference type="ARBA" id="ARBA00004202"/>
    </source>
</evidence>
<dbReference type="CDD" id="cd03230">
    <property type="entry name" value="ABC_DR_subfamily_A"/>
    <property type="match status" value="1"/>
</dbReference>
<evidence type="ECO:0000313" key="7">
    <source>
        <dbReference type="EMBL" id="MBB4932956.1"/>
    </source>
</evidence>
<dbReference type="InterPro" id="IPR003439">
    <property type="entry name" value="ABC_transporter-like_ATP-bd"/>
</dbReference>
<dbReference type="EMBL" id="JACHJT010000001">
    <property type="protein sequence ID" value="MBB4932956.1"/>
    <property type="molecule type" value="Genomic_DNA"/>
</dbReference>
<dbReference type="InterPro" id="IPR003593">
    <property type="entry name" value="AAA+_ATPase"/>
</dbReference>
<evidence type="ECO:0000313" key="8">
    <source>
        <dbReference type="Proteomes" id="UP000523007"/>
    </source>
</evidence>
<dbReference type="RefSeq" id="WP_184580652.1">
    <property type="nucleotide sequence ID" value="NZ_JACHJT010000001.1"/>
</dbReference>
<comment type="caution">
    <text evidence="7">The sequence shown here is derived from an EMBL/GenBank/DDBJ whole genome shotgun (WGS) entry which is preliminary data.</text>
</comment>
<evidence type="ECO:0000259" key="6">
    <source>
        <dbReference type="PROSITE" id="PS50893"/>
    </source>
</evidence>
<dbReference type="SUPFAM" id="SSF52540">
    <property type="entry name" value="P-loop containing nucleoside triphosphate hydrolases"/>
    <property type="match status" value="1"/>
</dbReference>
<keyword evidence="4 7" id="KW-0067">ATP-binding</keyword>
<dbReference type="PANTHER" id="PTHR42711">
    <property type="entry name" value="ABC TRANSPORTER ATP-BINDING PROTEIN"/>
    <property type="match status" value="1"/>
</dbReference>
<accession>A0A7W7W3M8</accession>
<dbReference type="GO" id="GO:0005524">
    <property type="term" value="F:ATP binding"/>
    <property type="evidence" value="ECO:0007669"/>
    <property type="project" value="UniProtKB-KW"/>
</dbReference>
<dbReference type="PANTHER" id="PTHR42711:SF17">
    <property type="entry name" value="ABC TRANSPORTER ATP-BINDING PROTEIN"/>
    <property type="match status" value="1"/>
</dbReference>
<evidence type="ECO:0000256" key="3">
    <source>
        <dbReference type="ARBA" id="ARBA00022741"/>
    </source>
</evidence>
<feature type="domain" description="ABC transporter" evidence="6">
    <location>
        <begin position="6"/>
        <end position="229"/>
    </location>
</feature>
<keyword evidence="5" id="KW-0046">Antibiotic resistance</keyword>
<dbReference type="GO" id="GO:0005886">
    <property type="term" value="C:plasma membrane"/>
    <property type="evidence" value="ECO:0007669"/>
    <property type="project" value="UniProtKB-SubCell"/>
</dbReference>
<dbReference type="PROSITE" id="PS00211">
    <property type="entry name" value="ABC_TRANSPORTER_1"/>
    <property type="match status" value="1"/>
</dbReference>
<keyword evidence="8" id="KW-1185">Reference proteome</keyword>
<evidence type="ECO:0000256" key="4">
    <source>
        <dbReference type="ARBA" id="ARBA00022840"/>
    </source>
</evidence>
<gene>
    <name evidence="7" type="ORF">F4561_003776</name>
</gene>
<dbReference type="PROSITE" id="PS50893">
    <property type="entry name" value="ABC_TRANSPORTER_2"/>
    <property type="match status" value="1"/>
</dbReference>
<dbReference type="InterPro" id="IPR050763">
    <property type="entry name" value="ABC_transporter_ATP-binding"/>
</dbReference>
<name>A0A7W7W3M8_9ACTN</name>